<proteinExistence type="predicted"/>
<organism evidence="2 3">
    <name type="scientific">Candidatus Electrothrix marina</name>
    <dbReference type="NCBI Taxonomy" id="1859130"/>
    <lineage>
        <taxon>Bacteria</taxon>
        <taxon>Pseudomonadati</taxon>
        <taxon>Thermodesulfobacteriota</taxon>
        <taxon>Desulfobulbia</taxon>
        <taxon>Desulfobulbales</taxon>
        <taxon>Desulfobulbaceae</taxon>
        <taxon>Candidatus Electrothrix</taxon>
    </lineage>
</organism>
<accession>A0A3S4T4R3</accession>
<protein>
    <submittedName>
        <fullName evidence="2">Uncharacterized protein</fullName>
    </submittedName>
</protein>
<gene>
    <name evidence="2" type="ORF">VT99_14142</name>
</gene>
<evidence type="ECO:0000313" key="3">
    <source>
        <dbReference type="Proteomes" id="UP000286862"/>
    </source>
</evidence>
<dbReference type="EMBL" id="MTKQ01000414">
    <property type="protein sequence ID" value="RWX43006.1"/>
    <property type="molecule type" value="Genomic_DNA"/>
</dbReference>
<evidence type="ECO:0000256" key="1">
    <source>
        <dbReference type="SAM" id="Coils"/>
    </source>
</evidence>
<keyword evidence="1" id="KW-0175">Coiled coil</keyword>
<feature type="coiled-coil region" evidence="1">
    <location>
        <begin position="14"/>
        <end position="57"/>
    </location>
</feature>
<dbReference type="Proteomes" id="UP000286862">
    <property type="component" value="Unassembled WGS sequence"/>
</dbReference>
<dbReference type="AlphaFoldDB" id="A0A3S4T4R3"/>
<name>A0A3S4T4R3_9BACT</name>
<evidence type="ECO:0000313" key="2">
    <source>
        <dbReference type="EMBL" id="RWX43006.1"/>
    </source>
</evidence>
<reference evidence="2 3" key="1">
    <citation type="submission" date="2017-01" db="EMBL/GenBank/DDBJ databases">
        <title>The cable genome- insights into the physiology and evolution of filamentous bacteria capable of sulfide oxidation via long distance electron transfer.</title>
        <authorList>
            <person name="Schreiber L."/>
            <person name="Bjerg J.T."/>
            <person name="Boggild A."/>
            <person name="Van De Vossenberg J."/>
            <person name="Meysman F."/>
            <person name="Nielsen L.P."/>
            <person name="Schramm A."/>
            <person name="Kjeldsen K.U."/>
        </authorList>
    </citation>
    <scope>NUCLEOTIDE SEQUENCE [LARGE SCALE GENOMIC DNA]</scope>
    <source>
        <strain evidence="2">A2</strain>
    </source>
</reference>
<comment type="caution">
    <text evidence="2">The sequence shown here is derived from an EMBL/GenBank/DDBJ whole genome shotgun (WGS) entry which is preliminary data.</text>
</comment>
<sequence>MDGKENNGLSGAFINSLKRNNREIRDDRATAIAEDTQLVYKRKIEDLEISIKKMQREQEYMLDLSPTSTQSLILASDFNCEEYVAKDIDLGIKIRNTEITLEIARQRYEYLFGGK</sequence>